<protein>
    <submittedName>
        <fullName evidence="2">Helix-turn-helix domain-containing protein</fullName>
    </submittedName>
</protein>
<proteinExistence type="predicted"/>
<dbReference type="InterPro" id="IPR001387">
    <property type="entry name" value="Cro/C1-type_HTH"/>
</dbReference>
<dbReference type="Gene3D" id="1.10.260.40">
    <property type="entry name" value="lambda repressor-like DNA-binding domains"/>
    <property type="match status" value="1"/>
</dbReference>
<dbReference type="InterPro" id="IPR010982">
    <property type="entry name" value="Lambda_DNA-bd_dom_sf"/>
</dbReference>
<dbReference type="Pfam" id="PF17765">
    <property type="entry name" value="MLTR_LBD"/>
    <property type="match status" value="1"/>
</dbReference>
<dbReference type="InterPro" id="IPR041413">
    <property type="entry name" value="MLTR_LBD"/>
</dbReference>
<dbReference type="PROSITE" id="PS50943">
    <property type="entry name" value="HTH_CROC1"/>
    <property type="match status" value="1"/>
</dbReference>
<evidence type="ECO:0000313" key="2">
    <source>
        <dbReference type="EMBL" id="QJR30494.1"/>
    </source>
</evidence>
<name>A0ABX6N7T3_9BURK</name>
<keyword evidence="3" id="KW-1185">Reference proteome</keyword>
<dbReference type="RefSeq" id="WP_171100528.1">
    <property type="nucleotide sequence ID" value="NZ_CP053084.1"/>
</dbReference>
<dbReference type="Gene3D" id="3.30.450.180">
    <property type="match status" value="1"/>
</dbReference>
<evidence type="ECO:0000313" key="3">
    <source>
        <dbReference type="Proteomes" id="UP000501130"/>
    </source>
</evidence>
<feature type="domain" description="HTH cro/C1-type" evidence="1">
    <location>
        <begin position="14"/>
        <end position="68"/>
    </location>
</feature>
<dbReference type="SMART" id="SM00530">
    <property type="entry name" value="HTH_XRE"/>
    <property type="match status" value="1"/>
</dbReference>
<evidence type="ECO:0000259" key="1">
    <source>
        <dbReference type="PROSITE" id="PS50943"/>
    </source>
</evidence>
<dbReference type="SUPFAM" id="SSF47413">
    <property type="entry name" value="lambda repressor-like DNA-binding domains"/>
    <property type="match status" value="1"/>
</dbReference>
<dbReference type="CDD" id="cd00093">
    <property type="entry name" value="HTH_XRE"/>
    <property type="match status" value="1"/>
</dbReference>
<reference evidence="2 3" key="1">
    <citation type="submission" date="2020-05" db="EMBL/GenBank/DDBJ databases">
        <title>Compete genome of Limnobacter sp. SAORIC-580.</title>
        <authorList>
            <person name="Song J."/>
            <person name="Cho J.-C."/>
        </authorList>
    </citation>
    <scope>NUCLEOTIDE SEQUENCE [LARGE SCALE GENOMIC DNA]</scope>
    <source>
        <strain evidence="2 3">SAORIC-580</strain>
    </source>
</reference>
<dbReference type="Pfam" id="PF13560">
    <property type="entry name" value="HTH_31"/>
    <property type="match status" value="1"/>
</dbReference>
<dbReference type="PANTHER" id="PTHR35010:SF4">
    <property type="entry name" value="BLL5781 PROTEIN"/>
    <property type="match status" value="1"/>
</dbReference>
<gene>
    <name evidence="2" type="ORF">HKT17_12690</name>
</gene>
<dbReference type="Proteomes" id="UP000501130">
    <property type="component" value="Chromosome"/>
</dbReference>
<accession>A0ABX6N7T3</accession>
<dbReference type="EMBL" id="CP053084">
    <property type="protein sequence ID" value="QJR30494.1"/>
    <property type="molecule type" value="Genomic_DNA"/>
</dbReference>
<dbReference type="PANTHER" id="PTHR35010">
    <property type="entry name" value="BLL4672 PROTEIN-RELATED"/>
    <property type="match status" value="1"/>
</dbReference>
<organism evidence="2 3">
    <name type="scientific">Limnobacter profundi</name>
    <dbReference type="NCBI Taxonomy" id="2732163"/>
    <lineage>
        <taxon>Bacteria</taxon>
        <taxon>Pseudomonadati</taxon>
        <taxon>Pseudomonadota</taxon>
        <taxon>Betaproteobacteria</taxon>
        <taxon>Burkholderiales</taxon>
        <taxon>Burkholderiaceae</taxon>
        <taxon>Limnobacter</taxon>
    </lineage>
</organism>
<sequence length="257" mass="28199">MHTHTPTQHAGIRLRDLRARQKISQLDLALRVGVSQRHLSCIETGKASASKEMLLALLEGLDAPLNERNEALVAAGFAPLFGSRPIDHREMDTINEVIDLMLTAQHAAPAMVLDSEWNLVKFNASFVRLLQLLEFDLAALQAIPNVLLALTAPGGLATRLLNPAEVLGDVLKRAQREALHVPALQAMLAQIPQSMFDTKQPQNFNNPTLVTRFKSTVGELRFVSTFTSFGAPLDITAASLRIEHLFPADEATRKAFS</sequence>